<dbReference type="EMBL" id="MFZS01000025">
    <property type="protein sequence ID" value="OGK28844.1"/>
    <property type="molecule type" value="Genomic_DNA"/>
</dbReference>
<reference evidence="2 3" key="1">
    <citation type="journal article" date="2016" name="Nat. Commun.">
        <title>Thousands of microbial genomes shed light on interconnected biogeochemical processes in an aquifer system.</title>
        <authorList>
            <person name="Anantharaman K."/>
            <person name="Brown C.T."/>
            <person name="Hug L.A."/>
            <person name="Sharon I."/>
            <person name="Castelle C.J."/>
            <person name="Probst A.J."/>
            <person name="Thomas B.C."/>
            <person name="Singh A."/>
            <person name="Wilkins M.J."/>
            <person name="Karaoz U."/>
            <person name="Brodie E.L."/>
            <person name="Williams K.H."/>
            <person name="Hubbard S.S."/>
            <person name="Banfield J.F."/>
        </authorList>
    </citation>
    <scope>NUCLEOTIDE SEQUENCE [LARGE SCALE GENOMIC DNA]</scope>
</reference>
<dbReference type="PANTHER" id="PTHR37309">
    <property type="entry name" value="SLR0284 PROTEIN"/>
    <property type="match status" value="1"/>
</dbReference>
<gene>
    <name evidence="2" type="ORF">A3D06_00110</name>
</gene>
<protein>
    <recommendedName>
        <fullName evidence="4">Phage holin family protein</fullName>
    </recommendedName>
</protein>
<sequence length="111" mass="12116">MGLIIRLLISSLAIFITSKILPAIQIKDLGTAIVVAIVLGLINTFVKPILNFFAFPITIITLGLFSLIINAVVVMLTDYLVEGFSVPNLMWALIFAVVLSIINTVLIKFVE</sequence>
<dbReference type="PANTHER" id="PTHR37309:SF1">
    <property type="entry name" value="SLR0284 PROTEIN"/>
    <property type="match status" value="1"/>
</dbReference>
<evidence type="ECO:0000313" key="3">
    <source>
        <dbReference type="Proteomes" id="UP000177027"/>
    </source>
</evidence>
<feature type="transmembrane region" description="Helical" evidence="1">
    <location>
        <begin position="89"/>
        <end position="110"/>
    </location>
</feature>
<evidence type="ECO:0000313" key="2">
    <source>
        <dbReference type="EMBL" id="OGK28844.1"/>
    </source>
</evidence>
<evidence type="ECO:0008006" key="4">
    <source>
        <dbReference type="Google" id="ProtNLM"/>
    </source>
</evidence>
<accession>A0A1F7HCX4</accession>
<name>A0A1F7HCX4_9BACT</name>
<comment type="caution">
    <text evidence="2">The sequence shown here is derived from an EMBL/GenBank/DDBJ whole genome shotgun (WGS) entry which is preliminary data.</text>
</comment>
<dbReference type="Proteomes" id="UP000177027">
    <property type="component" value="Unassembled WGS sequence"/>
</dbReference>
<feature type="transmembrane region" description="Helical" evidence="1">
    <location>
        <begin position="32"/>
        <end position="50"/>
    </location>
</feature>
<dbReference type="AlphaFoldDB" id="A0A1F7HCX4"/>
<dbReference type="Pfam" id="PF04020">
    <property type="entry name" value="Phage_holin_4_2"/>
    <property type="match status" value="1"/>
</dbReference>
<feature type="transmembrane region" description="Helical" evidence="1">
    <location>
        <begin position="57"/>
        <end position="77"/>
    </location>
</feature>
<organism evidence="2 3">
    <name type="scientific">Candidatus Roizmanbacteria bacterium RIFCSPHIGHO2_02_FULL_40_9</name>
    <dbReference type="NCBI Taxonomy" id="1802042"/>
    <lineage>
        <taxon>Bacteria</taxon>
        <taxon>Candidatus Roizmaniibacteriota</taxon>
    </lineage>
</organism>
<evidence type="ECO:0000256" key="1">
    <source>
        <dbReference type="SAM" id="Phobius"/>
    </source>
</evidence>
<keyword evidence="1" id="KW-1133">Transmembrane helix</keyword>
<keyword evidence="1" id="KW-0812">Transmembrane</keyword>
<keyword evidence="1" id="KW-0472">Membrane</keyword>
<proteinExistence type="predicted"/>
<dbReference type="InterPro" id="IPR007165">
    <property type="entry name" value="Phage_holin_4_2"/>
</dbReference>